<proteinExistence type="predicted"/>
<evidence type="ECO:0008006" key="5">
    <source>
        <dbReference type="Google" id="ProtNLM"/>
    </source>
</evidence>
<feature type="signal peptide" evidence="2">
    <location>
        <begin position="1"/>
        <end position="16"/>
    </location>
</feature>
<keyword evidence="2" id="KW-0732">Signal</keyword>
<accession>A0A3B0MRY5</accession>
<dbReference type="EMBL" id="UIVS01000003">
    <property type="protein sequence ID" value="SVP92654.1"/>
    <property type="molecule type" value="Genomic_DNA"/>
</dbReference>
<dbReference type="EMBL" id="UIVT01000003">
    <property type="protein sequence ID" value="SVP93457.1"/>
    <property type="molecule type" value="Genomic_DNA"/>
</dbReference>
<evidence type="ECO:0000256" key="2">
    <source>
        <dbReference type="SAM" id="SignalP"/>
    </source>
</evidence>
<protein>
    <recommendedName>
        <fullName evidence="5">SfiI-subtelomeric related protein family member</fullName>
    </recommendedName>
</protein>
<evidence type="ECO:0000256" key="1">
    <source>
        <dbReference type="SAM" id="MobiDB-lite"/>
    </source>
</evidence>
<evidence type="ECO:0000313" key="4">
    <source>
        <dbReference type="EMBL" id="SVP93457.1"/>
    </source>
</evidence>
<organism evidence="3">
    <name type="scientific">Theileria annulata</name>
    <dbReference type="NCBI Taxonomy" id="5874"/>
    <lineage>
        <taxon>Eukaryota</taxon>
        <taxon>Sar</taxon>
        <taxon>Alveolata</taxon>
        <taxon>Apicomplexa</taxon>
        <taxon>Aconoidasida</taxon>
        <taxon>Piroplasmida</taxon>
        <taxon>Theileriidae</taxon>
        <taxon>Theileria</taxon>
    </lineage>
</organism>
<sequence length="306" mass="36347">MLNYIIILIILNYIKCDNIIYDINDKSSDYVMINEFKATFTSTSSMIPYQDINIIKVIDQNHILWESNTLNESCTYILLFKFEEIIMLILKIKNLNEYKKYHLIKNNNWIKLNEKDFKELLIELRLKLPNENQILIDINKPNEEKFKIKRRNIGGADFITFTTYYPYNLIKIVQDTEVIWRAKLNEDYCIDCVVYMKNEQYELLQIFICTRDYIGFKFFNKINNQWEIIDKNDFYNKLYQLDLQENQRQINQSNNDSISESKSEGIGDGMSKSNGVNGSDSKGDGVVGIMNNIMNECNYYKCNKFF</sequence>
<dbReference type="VEuPathDB" id="PiroplasmaDB:TA03885"/>
<name>A0A3B0MRY5_THEAN</name>
<feature type="region of interest" description="Disordered" evidence="1">
    <location>
        <begin position="250"/>
        <end position="279"/>
    </location>
</feature>
<gene>
    <name evidence="4" type="ORF">TAT_000245000</name>
    <name evidence="3" type="ORF">TAV_000245200</name>
</gene>
<reference evidence="3" key="1">
    <citation type="submission" date="2018-07" db="EMBL/GenBank/DDBJ databases">
        <authorList>
            <person name="Quirk P.G."/>
            <person name="Krulwich T.A."/>
        </authorList>
    </citation>
    <scope>NUCLEOTIDE SEQUENCE</scope>
    <source>
        <strain evidence="3">Anand</strain>
    </source>
</reference>
<dbReference type="AlphaFoldDB" id="A0A3B0MRY5"/>
<feature type="chain" id="PRO_5036335387" description="SfiI-subtelomeric related protein family member" evidence="2">
    <location>
        <begin position="17"/>
        <end position="306"/>
    </location>
</feature>
<evidence type="ECO:0000313" key="3">
    <source>
        <dbReference type="EMBL" id="SVP92654.1"/>
    </source>
</evidence>